<dbReference type="SUPFAM" id="SSF49464">
    <property type="entry name" value="Carboxypeptidase regulatory domain-like"/>
    <property type="match status" value="6"/>
</dbReference>
<dbReference type="Proteomes" id="UP001207654">
    <property type="component" value="Unassembled WGS sequence"/>
</dbReference>
<dbReference type="SUPFAM" id="SSF49452">
    <property type="entry name" value="Starch-binding domain-like"/>
    <property type="match status" value="2"/>
</dbReference>
<evidence type="ECO:0000313" key="2">
    <source>
        <dbReference type="EMBL" id="MCY1078042.1"/>
    </source>
</evidence>
<proteinExistence type="predicted"/>
<comment type="caution">
    <text evidence="2">The sequence shown here is derived from an EMBL/GenBank/DDBJ whole genome shotgun (WGS) entry which is preliminary data.</text>
</comment>
<dbReference type="InterPro" id="IPR008969">
    <property type="entry name" value="CarboxyPept-like_regulatory"/>
</dbReference>
<protein>
    <submittedName>
        <fullName evidence="2">Carboxypeptidase-like regulatory domain-containing protein</fullName>
    </submittedName>
</protein>
<dbReference type="InterPro" id="IPR013784">
    <property type="entry name" value="Carb-bd-like_fold"/>
</dbReference>
<dbReference type="RefSeq" id="WP_267536838.1">
    <property type="nucleotide sequence ID" value="NZ_JAPNKA010000001.1"/>
</dbReference>
<evidence type="ECO:0000256" key="1">
    <source>
        <dbReference type="ARBA" id="ARBA00022729"/>
    </source>
</evidence>
<keyword evidence="3" id="KW-1185">Reference proteome</keyword>
<evidence type="ECO:0000313" key="3">
    <source>
        <dbReference type="Proteomes" id="UP001207654"/>
    </source>
</evidence>
<accession>A0ABT4A8R2</accession>
<dbReference type="InterPro" id="IPR051417">
    <property type="entry name" value="SDr/BOS_complex"/>
</dbReference>
<dbReference type="PANTHER" id="PTHR23303">
    <property type="entry name" value="CARBOXYPEPTIDASE REGULATORY REGION-CONTAINING"/>
    <property type="match status" value="1"/>
</dbReference>
<dbReference type="Gene3D" id="2.60.40.1120">
    <property type="entry name" value="Carboxypeptidase-like, regulatory domain"/>
    <property type="match status" value="6"/>
</dbReference>
<gene>
    <name evidence="2" type="ORF">OV287_26565</name>
</gene>
<keyword evidence="1" id="KW-0732">Signal</keyword>
<dbReference type="Pfam" id="PF13620">
    <property type="entry name" value="CarboxypepD_reg"/>
    <property type="match status" value="7"/>
</dbReference>
<organism evidence="2 3">
    <name type="scientific">Archangium lansingense</name>
    <dbReference type="NCBI Taxonomy" id="2995310"/>
    <lineage>
        <taxon>Bacteria</taxon>
        <taxon>Pseudomonadati</taxon>
        <taxon>Myxococcota</taxon>
        <taxon>Myxococcia</taxon>
        <taxon>Myxococcales</taxon>
        <taxon>Cystobacterineae</taxon>
        <taxon>Archangiaceae</taxon>
        <taxon>Archangium</taxon>
    </lineage>
</organism>
<dbReference type="PANTHER" id="PTHR23303:SF14">
    <property type="entry name" value="BOS COMPLEX SUBUNIT NOMO1-RELATED"/>
    <property type="match status" value="1"/>
</dbReference>
<name>A0ABT4A8R2_9BACT</name>
<reference evidence="2 3" key="1">
    <citation type="submission" date="2022-11" db="EMBL/GenBank/DDBJ databases">
        <title>Minimal conservation of predation-associated metabolite biosynthetic gene clusters underscores biosynthetic potential of Myxococcota including descriptions for ten novel species: Archangium lansinium sp. nov., Myxococcus landrumus sp. nov., Nannocystis bai.</title>
        <authorList>
            <person name="Ahearne A."/>
            <person name="Stevens C."/>
            <person name="Phillips K."/>
        </authorList>
    </citation>
    <scope>NUCLEOTIDE SEQUENCE [LARGE SCALE GENOMIC DNA]</scope>
    <source>
        <strain evidence="2 3">MIWBW</strain>
    </source>
</reference>
<dbReference type="EMBL" id="JAPNKA010000001">
    <property type="protein sequence ID" value="MCY1078042.1"/>
    <property type="molecule type" value="Genomic_DNA"/>
</dbReference>
<sequence>MRRWLGFGVVLAVLVASLGYVFSKQGGLASGSEGRGARTEGDSTARSLPVSALLAAPLPSSRGSSFIRGTVLGLDGRPMAGAMVVATAPTRDETLSELSCPCDDERGKKLPQCGCAQGILQLVERVVEREGEAPPHARTTSDAEGRFSLEGLEAGSYALWADGSFGTVLRENVPAGSEGIELWGVPGMTLSGRIHDEDGNVVAGALVTALPDGPSRFFDTLSDARGNWRIGPLPVGRYHLVVTHAGFLPGHESVDESSELEVTLYRPLRLTGQVLLEGRPVAGARVLAEGKKHQRHTSTDAEGRFTLEDLGPGTYQVIATHAGLDAVRRASLEPGREPRDVLFELGTDARVTGTVRDPAGHPIAGARVWVRLSSESGNDDREDAHTASDGTYTLGPLPLGRYHLFAAAPQYHASSHIVNVSAEEPNYQDFTIDPSLLIEGRVLNAAGQPLSGVRLELEEEATGEDRRSWKDSTFSGKDGTFVLEALRPVNHHLRAHHDDFLPTAQTAVAPSSGVQLMLRAGARVEGEVVDEKEVPVPLAQVLLQPAEDAHGYGFETPEVTLTDERGRFTLQGLVPGDHFVTVSSEAGGEIRQHIRPIEVKETEPVKVRLQLPEGLTLSGLVVDGAGNPVPGADVTLVPDELEDPEQEMLYRRRQREPRTGADGRFQVRYLAAGRYLLRASAKGHDFDPVANGLDGKEDGFQGVKAVAGATDVRIVLNKRARLRGRVVRPDGTPVTRFEINQKQVVDPQGAFALPIERSSEERLVFTAPNLAGTTREVVLKEGVDTELGEVVLTAGREVRGRVVDAVSGAPVAGAEVRVDDDPRDLELSLRSRVGEVRTAHDGTFTLTHVEESPLTLGVGHPDYKQTLMALAPRQAEVAVALETGATLQGEVYLSSGFGFEVVAWSPPSFSRRARVVGNEYVIRGLPAGTYAVIVRTKRPTHARNVDVPPRQVEIPASGLVVLDFAQSPAEVTLRLRWSGTPVPMAGYYLVEGSIPLPDSPRAVERLRELVFAMGNSNAGIFHRLPEGHYTLLVQALVNGEPHWHREELDLAGEGEVSHDLSPRWVRVPGLKE</sequence>